<dbReference type="AlphaFoldDB" id="A0A1I1N4U0"/>
<dbReference type="STRING" id="119641.SAMN05421842_11310"/>
<dbReference type="EMBL" id="FOMG01000013">
    <property type="protein sequence ID" value="SFC90498.1"/>
    <property type="molecule type" value="Genomic_DNA"/>
</dbReference>
<organism evidence="1 2">
    <name type="scientific">Clostridium uliginosum</name>
    <dbReference type="NCBI Taxonomy" id="119641"/>
    <lineage>
        <taxon>Bacteria</taxon>
        <taxon>Bacillati</taxon>
        <taxon>Bacillota</taxon>
        <taxon>Clostridia</taxon>
        <taxon>Eubacteriales</taxon>
        <taxon>Clostridiaceae</taxon>
        <taxon>Clostridium</taxon>
    </lineage>
</organism>
<keyword evidence="2" id="KW-1185">Reference proteome</keyword>
<sequence length="37" mass="4442">MAPVFFSYIKRLFRVFVELLENVSIHLTKSYLIIIIK</sequence>
<evidence type="ECO:0000313" key="2">
    <source>
        <dbReference type="Proteomes" id="UP000199263"/>
    </source>
</evidence>
<protein>
    <submittedName>
        <fullName evidence="1">Uncharacterized protein</fullName>
    </submittedName>
</protein>
<gene>
    <name evidence="1" type="ORF">SAMN05421842_11310</name>
</gene>
<dbReference type="Proteomes" id="UP000199263">
    <property type="component" value="Unassembled WGS sequence"/>
</dbReference>
<proteinExistence type="predicted"/>
<name>A0A1I1N4U0_9CLOT</name>
<evidence type="ECO:0000313" key="1">
    <source>
        <dbReference type="EMBL" id="SFC90498.1"/>
    </source>
</evidence>
<accession>A0A1I1N4U0</accession>
<reference evidence="1 2" key="1">
    <citation type="submission" date="2016-10" db="EMBL/GenBank/DDBJ databases">
        <authorList>
            <person name="de Groot N.N."/>
        </authorList>
    </citation>
    <scope>NUCLEOTIDE SEQUENCE [LARGE SCALE GENOMIC DNA]</scope>
    <source>
        <strain evidence="1 2">DSM 12992</strain>
    </source>
</reference>